<protein>
    <submittedName>
        <fullName evidence="3">Uncharacterized protein</fullName>
    </submittedName>
</protein>
<feature type="compositionally biased region" description="Basic and acidic residues" evidence="1">
    <location>
        <begin position="160"/>
        <end position="183"/>
    </location>
</feature>
<keyword evidence="2" id="KW-0812">Transmembrane</keyword>
<evidence type="ECO:0000313" key="4">
    <source>
        <dbReference type="Proteomes" id="UP000018144"/>
    </source>
</evidence>
<feature type="transmembrane region" description="Helical" evidence="2">
    <location>
        <begin position="39"/>
        <end position="59"/>
    </location>
</feature>
<organism evidence="3 4">
    <name type="scientific">Pyronema omphalodes (strain CBS 100304)</name>
    <name type="common">Pyronema confluens</name>
    <dbReference type="NCBI Taxonomy" id="1076935"/>
    <lineage>
        <taxon>Eukaryota</taxon>
        <taxon>Fungi</taxon>
        <taxon>Dikarya</taxon>
        <taxon>Ascomycota</taxon>
        <taxon>Pezizomycotina</taxon>
        <taxon>Pezizomycetes</taxon>
        <taxon>Pezizales</taxon>
        <taxon>Pyronemataceae</taxon>
        <taxon>Pyronema</taxon>
    </lineage>
</organism>
<keyword evidence="2" id="KW-1133">Transmembrane helix</keyword>
<dbReference type="EMBL" id="HF936032">
    <property type="protein sequence ID" value="CCX33186.1"/>
    <property type="molecule type" value="Genomic_DNA"/>
</dbReference>
<sequence length="255" mass="28400">MHLPLRSVSVDKRDEHTPPPYAGSHPFYENPDGSLEGGAIAAIVIFVLLIVGIVGWVSFTCFRARRLGLPTPSWRNFIPFASPNKSSYSATRPRGSGGLFSFLKPSSGGYQRDRSARGFNNNNDEAWDTHMDGEELETQYRGAQSHDRGLGEAVSNVLPRGREQDLGAGMEQERGRSRSREVYREDDDYTPPPGQNFTQGNRRTQEIYQPAVAGTTSTNPFEQDVRKKDGFDAVRIQGGRMSGESERRSVFREGI</sequence>
<gene>
    <name evidence="3" type="ORF">PCON_14226</name>
</gene>
<dbReference type="STRING" id="1076935.U4LW51"/>
<dbReference type="OMA" id="KNRNNRY"/>
<dbReference type="OrthoDB" id="5414285at2759"/>
<name>U4LW51_PYROM</name>
<feature type="region of interest" description="Disordered" evidence="1">
    <location>
        <begin position="108"/>
        <end position="128"/>
    </location>
</feature>
<dbReference type="Proteomes" id="UP000018144">
    <property type="component" value="Unassembled WGS sequence"/>
</dbReference>
<keyword evidence="2" id="KW-0472">Membrane</keyword>
<feature type="region of interest" description="Disordered" evidence="1">
    <location>
        <begin position="1"/>
        <end position="25"/>
    </location>
</feature>
<evidence type="ECO:0000256" key="2">
    <source>
        <dbReference type="SAM" id="Phobius"/>
    </source>
</evidence>
<proteinExistence type="predicted"/>
<reference evidence="3 4" key="1">
    <citation type="journal article" date="2013" name="PLoS Genet.">
        <title>The genome and development-dependent transcriptomes of Pyronema confluens: a window into fungal evolution.</title>
        <authorList>
            <person name="Traeger S."/>
            <person name="Altegoer F."/>
            <person name="Freitag M."/>
            <person name="Gabaldon T."/>
            <person name="Kempken F."/>
            <person name="Kumar A."/>
            <person name="Marcet-Houben M."/>
            <person name="Poggeler S."/>
            <person name="Stajich J.E."/>
            <person name="Nowrousian M."/>
        </authorList>
    </citation>
    <scope>NUCLEOTIDE SEQUENCE [LARGE SCALE GENOMIC DNA]</scope>
    <source>
        <strain evidence="4">CBS 100304</strain>
        <tissue evidence="3">Vegetative mycelium</tissue>
    </source>
</reference>
<keyword evidence="4" id="KW-1185">Reference proteome</keyword>
<dbReference type="AlphaFoldDB" id="U4LW51"/>
<evidence type="ECO:0000313" key="3">
    <source>
        <dbReference type="EMBL" id="CCX33186.1"/>
    </source>
</evidence>
<feature type="region of interest" description="Disordered" evidence="1">
    <location>
        <begin position="142"/>
        <end position="200"/>
    </location>
</feature>
<evidence type="ECO:0000256" key="1">
    <source>
        <dbReference type="SAM" id="MobiDB-lite"/>
    </source>
</evidence>
<accession>U4LW51</accession>